<protein>
    <recommendedName>
        <fullName evidence="4">Yip1 domain-containing protein</fullName>
    </recommendedName>
</protein>
<sequence>MGIIFLIILSVWAIVNFVGLCSVIISFTRCRTVRGYRKIAIIGSLFIPAILLFLTFLDLLNNKPSPTAVVVPSVIADIQVMAVIVWSKTYLICFLGACITAAITLFKANAIRRYSGLAWGFLISSVSACAFVFIKF</sequence>
<accession>A0ABX4KLX5</accession>
<gene>
    <name evidence="2" type="ORF">VF04_15695</name>
</gene>
<feature type="transmembrane region" description="Helical" evidence="1">
    <location>
        <begin position="117"/>
        <end position="134"/>
    </location>
</feature>
<feature type="transmembrane region" description="Helical" evidence="1">
    <location>
        <begin position="39"/>
        <end position="60"/>
    </location>
</feature>
<evidence type="ECO:0008006" key="4">
    <source>
        <dbReference type="Google" id="ProtNLM"/>
    </source>
</evidence>
<dbReference type="Proteomes" id="UP000222523">
    <property type="component" value="Unassembled WGS sequence"/>
</dbReference>
<keyword evidence="1" id="KW-0812">Transmembrane</keyword>
<organism evidence="2 3">
    <name type="scientific">Nostoc linckia z7</name>
    <dbReference type="NCBI Taxonomy" id="1628745"/>
    <lineage>
        <taxon>Bacteria</taxon>
        <taxon>Bacillati</taxon>
        <taxon>Cyanobacteriota</taxon>
        <taxon>Cyanophyceae</taxon>
        <taxon>Nostocales</taxon>
        <taxon>Nostocaceae</taxon>
        <taxon>Nostoc</taxon>
    </lineage>
</organism>
<reference evidence="2 3" key="1">
    <citation type="submission" date="2015-02" db="EMBL/GenBank/DDBJ databases">
        <title>Nostoc linckia genome annotation.</title>
        <authorList>
            <person name="Zhou Z."/>
        </authorList>
    </citation>
    <scope>NUCLEOTIDE SEQUENCE [LARGE SCALE GENOMIC DNA]</scope>
    <source>
        <strain evidence="3">z7</strain>
    </source>
</reference>
<evidence type="ECO:0000313" key="3">
    <source>
        <dbReference type="Proteomes" id="UP000222523"/>
    </source>
</evidence>
<keyword evidence="3" id="KW-1185">Reference proteome</keyword>
<dbReference type="EMBL" id="LAHC01000037">
    <property type="protein sequence ID" value="PHJ96453.1"/>
    <property type="molecule type" value="Genomic_DNA"/>
</dbReference>
<evidence type="ECO:0000256" key="1">
    <source>
        <dbReference type="SAM" id="Phobius"/>
    </source>
</evidence>
<comment type="caution">
    <text evidence="2">The sequence shown here is derived from an EMBL/GenBank/DDBJ whole genome shotgun (WGS) entry which is preliminary data.</text>
</comment>
<feature type="transmembrane region" description="Helical" evidence="1">
    <location>
        <begin position="80"/>
        <end position="105"/>
    </location>
</feature>
<keyword evidence="1" id="KW-0472">Membrane</keyword>
<name>A0ABX4KLX5_NOSLI</name>
<evidence type="ECO:0000313" key="2">
    <source>
        <dbReference type="EMBL" id="PHJ96453.1"/>
    </source>
</evidence>
<proteinExistence type="predicted"/>
<keyword evidence="1" id="KW-1133">Transmembrane helix</keyword>
<feature type="transmembrane region" description="Helical" evidence="1">
    <location>
        <begin position="6"/>
        <end position="27"/>
    </location>
</feature>